<feature type="compositionally biased region" description="Basic and acidic residues" evidence="1">
    <location>
        <begin position="110"/>
        <end position="123"/>
    </location>
</feature>
<keyword evidence="3" id="KW-1185">Reference proteome</keyword>
<evidence type="ECO:0000313" key="3">
    <source>
        <dbReference type="Proteomes" id="UP000830375"/>
    </source>
</evidence>
<proteinExistence type="predicted"/>
<dbReference type="EMBL" id="JACTAM010000025">
    <property type="protein sequence ID" value="KAI2648207.1"/>
    <property type="molecule type" value="Genomic_DNA"/>
</dbReference>
<comment type="caution">
    <text evidence="2">The sequence shown here is derived from an EMBL/GenBank/DDBJ whole genome shotgun (WGS) entry which is preliminary data.</text>
</comment>
<evidence type="ECO:0000256" key="1">
    <source>
        <dbReference type="SAM" id="MobiDB-lite"/>
    </source>
</evidence>
<accession>A0ABQ8LE56</accession>
<sequence>MSRNWFVHLLQAECHRVTAQRSIEDAEEIERERRRRAREAFRSQQSLSGSAGSPQDSVNPPETGLYESEFKPSSHIAVDEDEGFSDWSQKLERRTRSRMDENGSGEELQQEEKDVNARSRQSEKSSFTTSIQYQQIQDREEEEKRPVTRRSAERRVEISERVSSPKPEEWHDDIRESKRRQQETKPPMENKTKEEKKEVKVSYTTVDVDQTFETKKDMHAGLETELKLEKIRRSHQEKENQEMEQLRQRQAEAELELEELKKKREERRKAREEDDRRREEEEQQKLEDKRQMKEDIERRRMEAAEKRMKNINITSTDDYRENRILESIIKEEISSKDAKMTKAAAVDMPSVSAPVASKKSLFEAGEAWSQSSPKGTPLKV</sequence>
<evidence type="ECO:0000313" key="2">
    <source>
        <dbReference type="EMBL" id="KAI2648207.1"/>
    </source>
</evidence>
<dbReference type="Proteomes" id="UP000830375">
    <property type="component" value="Unassembled WGS sequence"/>
</dbReference>
<feature type="compositionally biased region" description="Basic and acidic residues" evidence="1">
    <location>
        <begin position="212"/>
        <end position="298"/>
    </location>
</feature>
<dbReference type="InterPro" id="IPR006018">
    <property type="entry name" value="Caldesmon_LSP"/>
</dbReference>
<gene>
    <name evidence="2" type="ORF">H4Q32_018239</name>
</gene>
<feature type="compositionally biased region" description="Basic and acidic residues" evidence="1">
    <location>
        <begin position="166"/>
        <end position="200"/>
    </location>
</feature>
<protein>
    <submittedName>
        <fullName evidence="2">Caldesmon</fullName>
    </submittedName>
</protein>
<organism evidence="2 3">
    <name type="scientific">Labeo rohita</name>
    <name type="common">Indian major carp</name>
    <name type="synonym">Cyprinus rohita</name>
    <dbReference type="NCBI Taxonomy" id="84645"/>
    <lineage>
        <taxon>Eukaryota</taxon>
        <taxon>Metazoa</taxon>
        <taxon>Chordata</taxon>
        <taxon>Craniata</taxon>
        <taxon>Vertebrata</taxon>
        <taxon>Euteleostomi</taxon>
        <taxon>Actinopterygii</taxon>
        <taxon>Neopterygii</taxon>
        <taxon>Teleostei</taxon>
        <taxon>Ostariophysi</taxon>
        <taxon>Cypriniformes</taxon>
        <taxon>Cyprinidae</taxon>
        <taxon>Labeoninae</taxon>
        <taxon>Labeonini</taxon>
        <taxon>Labeo</taxon>
    </lineage>
</organism>
<name>A0ABQ8LE56_LABRO</name>
<feature type="compositionally biased region" description="Polar residues" evidence="1">
    <location>
        <begin position="42"/>
        <end position="60"/>
    </location>
</feature>
<feature type="compositionally biased region" description="Polar residues" evidence="1">
    <location>
        <begin position="124"/>
        <end position="136"/>
    </location>
</feature>
<reference evidence="2 3" key="1">
    <citation type="submission" date="2022-01" db="EMBL/GenBank/DDBJ databases">
        <title>A high-quality chromosome-level genome assembly of rohu carp, Labeo rohita.</title>
        <authorList>
            <person name="Arick M.A. II"/>
            <person name="Hsu C.-Y."/>
            <person name="Magbanua Z."/>
            <person name="Pechanova O."/>
            <person name="Grover C."/>
            <person name="Miller E."/>
            <person name="Thrash A."/>
            <person name="Ezzel L."/>
            <person name="Alam S."/>
            <person name="Benzie J."/>
            <person name="Hamilton M."/>
            <person name="Karsi A."/>
            <person name="Lawrence M.L."/>
            <person name="Peterson D.G."/>
        </authorList>
    </citation>
    <scope>NUCLEOTIDE SEQUENCE [LARGE SCALE GENOMIC DNA]</scope>
    <source>
        <strain evidence="3">BAU-BD-2019</strain>
        <tissue evidence="2">Blood</tissue>
    </source>
</reference>
<dbReference type="PANTHER" id="PTHR18949:SF1">
    <property type="entry name" value="LYMPHOCYTE-SPECIFIC PROTEIN 1"/>
    <property type="match status" value="1"/>
</dbReference>
<feature type="compositionally biased region" description="Basic and acidic residues" evidence="1">
    <location>
        <begin position="89"/>
        <end position="101"/>
    </location>
</feature>
<feature type="compositionally biased region" description="Basic and acidic residues" evidence="1">
    <location>
        <begin position="142"/>
        <end position="160"/>
    </location>
</feature>
<dbReference type="PANTHER" id="PTHR18949">
    <property type="entry name" value="CALDESMON"/>
    <property type="match status" value="1"/>
</dbReference>
<feature type="region of interest" description="Disordered" evidence="1">
    <location>
        <begin position="20"/>
        <end position="298"/>
    </location>
</feature>
<dbReference type="Pfam" id="PF02029">
    <property type="entry name" value="Caldesmon"/>
    <property type="match status" value="1"/>
</dbReference>